<sequence length="861" mass="97305">MNRSVCLDTTCWSALCLASPADANWTLLCAVPVSATWSCCGYSHYHQVFPILLWVTFVLVTIVFHRRSSIFTDIVLSVDDLHDIRTQALGVVVARQKRVIFGKARNDPRRLFMLVAMWFELIGFSYIPVQLLVFQYTSGSFVGQFSGATQWAKFIAFSLLLIALEVCPLHWWPPRWVQARDKQLVPLLYDLCYTTYLYAVIDFGGCWNGVDNVHFLDGTSCASSSRYWVFPTLATVVFVLLYWGTLDYKLRLSDDIYSVQFRYHASFNGIITMARTLGSVGFYTVEKCLLFLDPLLVSACFSVINLITFATLLAYNFTHQPCLGVGYLPNNLRSLSFATACYVSVLLGVVSVVQMCNHRTMWGFVESTLVLGWAGLYPVFAIIIWRWNGRRALQYQVPNQPLLELLRHANYRVRAVAAVSMVLEEVTIDTPEIRALLLALDTTLHSAPSTDHGRVSVYTCQAMWHLWRHRFERVDTLVESKSEACCPFGLWVKSRFSGPSLALVEPQVSRHRNSSPRRSRRISDVASQLGRKASLGQLVEQTTCRHGIFGVKAPISIDAGMFRCLSHTITVLTALIRIDSAKTRFVAAKIMFEMYQARHVRLTRDSMVRVAITRMASAPRLTDATSAAETLLLLLNEEVTKKERMRLLVVAFTDQLTALHLTEALACHVWEASIVVELLRLLIDALTTFMLDDAGVALPPPMSYLSKPMVRHLVTLQSKWPANVIFGMVDHIFVVMRQCCKRFEARHKKPSYVFPKSAHELMERSEYKVVVERQRTRVDVLASVQWILAEGFAGQKPPAQLSLKTRRVLQSVSTRLATHDTDLLAYLESNLSEPQCWYLGGLVGGALQDPHDVDVPETEQC</sequence>
<feature type="transmembrane region" description="Helical" evidence="1">
    <location>
        <begin position="265"/>
        <end position="283"/>
    </location>
</feature>
<comment type="caution">
    <text evidence="2">The sequence shown here is derived from an EMBL/GenBank/DDBJ whole genome shotgun (WGS) entry which is preliminary data.</text>
</comment>
<reference evidence="2 3" key="1">
    <citation type="journal article" date="2014" name="Genome Biol. Evol.">
        <title>The secreted proteins of Achlya hypogyna and Thraustotheca clavata identify the ancestral oomycete secretome and reveal gene acquisitions by horizontal gene transfer.</title>
        <authorList>
            <person name="Misner I."/>
            <person name="Blouin N."/>
            <person name="Leonard G."/>
            <person name="Richards T.A."/>
            <person name="Lane C.E."/>
        </authorList>
    </citation>
    <scope>NUCLEOTIDE SEQUENCE [LARGE SCALE GENOMIC DNA]</scope>
    <source>
        <strain evidence="2 3">ATCC 48635</strain>
    </source>
</reference>
<evidence type="ECO:0000313" key="3">
    <source>
        <dbReference type="Proteomes" id="UP000243579"/>
    </source>
</evidence>
<dbReference type="AlphaFoldDB" id="A0A1V9YLF5"/>
<feature type="transmembrane region" description="Helical" evidence="1">
    <location>
        <begin position="227"/>
        <end position="245"/>
    </location>
</feature>
<feature type="transmembrane region" description="Helical" evidence="1">
    <location>
        <begin position="335"/>
        <end position="356"/>
    </location>
</feature>
<feature type="transmembrane region" description="Helical" evidence="1">
    <location>
        <begin position="295"/>
        <end position="315"/>
    </location>
</feature>
<feature type="transmembrane region" description="Helical" evidence="1">
    <location>
        <begin position="368"/>
        <end position="387"/>
    </location>
</feature>
<dbReference type="EMBL" id="JNBR01001498">
    <property type="protein sequence ID" value="OQR86559.1"/>
    <property type="molecule type" value="Genomic_DNA"/>
</dbReference>
<keyword evidence="1" id="KW-1133">Transmembrane helix</keyword>
<dbReference type="Proteomes" id="UP000243579">
    <property type="component" value="Unassembled WGS sequence"/>
</dbReference>
<organism evidence="2 3">
    <name type="scientific">Achlya hypogyna</name>
    <name type="common">Oomycete</name>
    <name type="synonym">Protoachlya hypogyna</name>
    <dbReference type="NCBI Taxonomy" id="1202772"/>
    <lineage>
        <taxon>Eukaryota</taxon>
        <taxon>Sar</taxon>
        <taxon>Stramenopiles</taxon>
        <taxon>Oomycota</taxon>
        <taxon>Saprolegniomycetes</taxon>
        <taxon>Saprolegniales</taxon>
        <taxon>Achlyaceae</taxon>
        <taxon>Achlya</taxon>
    </lineage>
</organism>
<gene>
    <name evidence="2" type="ORF">ACHHYP_10432</name>
</gene>
<name>A0A1V9YLF5_ACHHY</name>
<dbReference type="STRING" id="1202772.A0A1V9YLF5"/>
<feature type="transmembrane region" description="Helical" evidence="1">
    <location>
        <begin position="111"/>
        <end position="134"/>
    </location>
</feature>
<keyword evidence="3" id="KW-1185">Reference proteome</keyword>
<feature type="transmembrane region" description="Helical" evidence="1">
    <location>
        <begin position="154"/>
        <end position="172"/>
    </location>
</feature>
<dbReference type="OrthoDB" id="69588at2759"/>
<feature type="transmembrane region" description="Helical" evidence="1">
    <location>
        <begin position="47"/>
        <end position="64"/>
    </location>
</feature>
<evidence type="ECO:0008006" key="4">
    <source>
        <dbReference type="Google" id="ProtNLM"/>
    </source>
</evidence>
<keyword evidence="1" id="KW-0812">Transmembrane</keyword>
<proteinExistence type="predicted"/>
<evidence type="ECO:0000313" key="2">
    <source>
        <dbReference type="EMBL" id="OQR86559.1"/>
    </source>
</evidence>
<protein>
    <recommendedName>
        <fullName evidence="4">Transmembrane protein</fullName>
    </recommendedName>
</protein>
<accession>A0A1V9YLF5</accession>
<keyword evidence="1" id="KW-0472">Membrane</keyword>
<evidence type="ECO:0000256" key="1">
    <source>
        <dbReference type="SAM" id="Phobius"/>
    </source>
</evidence>